<organism evidence="1 2">
    <name type="scientific">Halohasta litchfieldiae</name>
    <dbReference type="NCBI Taxonomy" id="1073996"/>
    <lineage>
        <taxon>Archaea</taxon>
        <taxon>Methanobacteriati</taxon>
        <taxon>Methanobacteriota</taxon>
        <taxon>Stenosarchaea group</taxon>
        <taxon>Halobacteria</taxon>
        <taxon>Halobacteriales</taxon>
        <taxon>Haloferacaceae</taxon>
        <taxon>Halohasta</taxon>
    </lineage>
</organism>
<proteinExistence type="predicted"/>
<evidence type="ECO:0000313" key="1">
    <source>
        <dbReference type="EMBL" id="SEJ00135.1"/>
    </source>
</evidence>
<name>A0A1H6VIS4_9EURY</name>
<dbReference type="EMBL" id="FNYR01000015">
    <property type="protein sequence ID" value="SEJ00135.1"/>
    <property type="molecule type" value="Genomic_DNA"/>
</dbReference>
<gene>
    <name evidence="1" type="ORF">SAMN05444271_11574</name>
</gene>
<protein>
    <submittedName>
        <fullName evidence="1">Uncharacterized protein</fullName>
    </submittedName>
</protein>
<dbReference type="Proteomes" id="UP000198888">
    <property type="component" value="Unassembled WGS sequence"/>
</dbReference>
<keyword evidence="2" id="KW-1185">Reference proteome</keyword>
<evidence type="ECO:0000313" key="2">
    <source>
        <dbReference type="Proteomes" id="UP000198888"/>
    </source>
</evidence>
<dbReference type="AlphaFoldDB" id="A0A1H6VIS4"/>
<reference evidence="1 2" key="1">
    <citation type="submission" date="2016-10" db="EMBL/GenBank/DDBJ databases">
        <authorList>
            <person name="de Groot N.N."/>
        </authorList>
    </citation>
    <scope>NUCLEOTIDE SEQUENCE [LARGE SCALE GENOMIC DNA]</scope>
    <source>
        <strain evidence="1 2">DSM 22187</strain>
    </source>
</reference>
<sequence>MIEIDTTKYSNNEQWPLSFATAYSVGRKLENIRVSCSHRKHLLESDGEIDDDYNYDTHFLIADLFIVEVTLAAHNLAPNVHTQIKQQRQRFAEKYIKEDEIGSDERTPFHHESFDNFSLLDTEKIIDKSVDWLYILSKEFKNKFTYHENGTSRINLEKVIQNPSSFFRDDVWSWLDDRPKNDFKQSCVCLSVNSTTASVMLSLRAVEYCLRDWYEYDTDRQIKDRTWGQVISELEDHYQDSSDRPVLLSNLEGVIE</sequence>
<accession>A0A1H6VIS4</accession>